<comment type="cofactor">
    <cofactor evidence="1">
        <name>Mg(2+)</name>
        <dbReference type="ChEBI" id="CHEBI:18420"/>
    </cofactor>
</comment>
<evidence type="ECO:0000256" key="2">
    <source>
        <dbReference type="SAM" id="MobiDB-lite"/>
    </source>
</evidence>
<sequence>MLRFRTSGNVDIMVHAAKLVFINHLRTVASPSSCSANLRPPSTSTSTRSMNTSFDPQLHHLFQQKHSLRSKVRTSLKNMDPILKSQQDDAIQRVVLEAPWFKNSSNICAYISCDALREVDTSRIVSNILSNYKTDSYISFSTEEDQGHVQMKKRLYLPRVEDKNSNMKMLKVSSYDDLVLSSMNILEPTLVDSSGNPREDVMQATDPVDLFIVPGLAFDKFGGRLGRSGGYYDMFLKNYQELIKKKNWKQPLLVALSYSLQIIENERIPTTPYDVPVDALVTASGFIPISSVAFKYCH</sequence>
<comment type="catalytic activity">
    <reaction evidence="1">
        <text>(6S)-5-formyl-5,6,7,8-tetrahydrofolate + ATP = (6R)-5,10-methenyltetrahydrofolate + ADP + phosphate</text>
        <dbReference type="Rhea" id="RHEA:10488"/>
        <dbReference type="ChEBI" id="CHEBI:30616"/>
        <dbReference type="ChEBI" id="CHEBI:43474"/>
        <dbReference type="ChEBI" id="CHEBI:57455"/>
        <dbReference type="ChEBI" id="CHEBI:57457"/>
        <dbReference type="ChEBI" id="CHEBI:456216"/>
        <dbReference type="EC" id="6.3.3.2"/>
    </reaction>
</comment>
<name>A0A444Z659_ARAHY</name>
<keyword evidence="4" id="KW-1185">Reference proteome</keyword>
<proteinExistence type="inferred from homology"/>
<dbReference type="GO" id="GO:0005524">
    <property type="term" value="F:ATP binding"/>
    <property type="evidence" value="ECO:0007669"/>
    <property type="project" value="UniProtKB-KW"/>
</dbReference>
<keyword evidence="1" id="KW-0547">Nucleotide-binding</keyword>
<dbReference type="NCBIfam" id="TIGR02727">
    <property type="entry name" value="MTHFS_bact"/>
    <property type="match status" value="1"/>
</dbReference>
<accession>A0A444Z659</accession>
<dbReference type="PANTHER" id="PTHR23407:SF10">
    <property type="entry name" value="5-FORMYLTETRAHYDROFOLATE CYCLO-LIGASE, MITOCHONDRIAL-LIKE ISOFORM X1"/>
    <property type="match status" value="1"/>
</dbReference>
<dbReference type="InterPro" id="IPR002698">
    <property type="entry name" value="FTHF_cligase"/>
</dbReference>
<keyword evidence="1" id="KW-0067">ATP-binding</keyword>
<evidence type="ECO:0000313" key="3">
    <source>
        <dbReference type="EMBL" id="RYR09662.1"/>
    </source>
</evidence>
<comment type="similarity">
    <text evidence="1">Belongs to the 5-formyltetrahydrofolate cyclo-ligase family.</text>
</comment>
<comment type="caution">
    <text evidence="3">The sequence shown here is derived from an EMBL/GenBank/DDBJ whole genome shotgun (WGS) entry which is preliminary data.</text>
</comment>
<evidence type="ECO:0000256" key="1">
    <source>
        <dbReference type="RuleBase" id="RU361279"/>
    </source>
</evidence>
<dbReference type="EMBL" id="SDMP01000015">
    <property type="protein sequence ID" value="RYR09662.1"/>
    <property type="molecule type" value="Genomic_DNA"/>
</dbReference>
<dbReference type="STRING" id="3818.A0A444Z659"/>
<dbReference type="InterPro" id="IPR037171">
    <property type="entry name" value="NagB/RpiA_transferase-like"/>
</dbReference>
<dbReference type="SUPFAM" id="SSF100950">
    <property type="entry name" value="NagB/RpiA/CoA transferase-like"/>
    <property type="match status" value="1"/>
</dbReference>
<evidence type="ECO:0000313" key="4">
    <source>
        <dbReference type="Proteomes" id="UP000289738"/>
    </source>
</evidence>
<dbReference type="Pfam" id="PF01812">
    <property type="entry name" value="5-FTHF_cyc-lig"/>
    <property type="match status" value="1"/>
</dbReference>
<dbReference type="GO" id="GO:0046872">
    <property type="term" value="F:metal ion binding"/>
    <property type="evidence" value="ECO:0007669"/>
    <property type="project" value="UniProtKB-KW"/>
</dbReference>
<dbReference type="InterPro" id="IPR024185">
    <property type="entry name" value="FTHF_cligase-like_sf"/>
</dbReference>
<organism evidence="3 4">
    <name type="scientific">Arachis hypogaea</name>
    <name type="common">Peanut</name>
    <dbReference type="NCBI Taxonomy" id="3818"/>
    <lineage>
        <taxon>Eukaryota</taxon>
        <taxon>Viridiplantae</taxon>
        <taxon>Streptophyta</taxon>
        <taxon>Embryophyta</taxon>
        <taxon>Tracheophyta</taxon>
        <taxon>Spermatophyta</taxon>
        <taxon>Magnoliopsida</taxon>
        <taxon>eudicotyledons</taxon>
        <taxon>Gunneridae</taxon>
        <taxon>Pentapetalae</taxon>
        <taxon>rosids</taxon>
        <taxon>fabids</taxon>
        <taxon>Fabales</taxon>
        <taxon>Fabaceae</taxon>
        <taxon>Papilionoideae</taxon>
        <taxon>50 kb inversion clade</taxon>
        <taxon>dalbergioids sensu lato</taxon>
        <taxon>Dalbergieae</taxon>
        <taxon>Pterocarpus clade</taxon>
        <taxon>Arachis</taxon>
    </lineage>
</organism>
<dbReference type="GO" id="GO:0009396">
    <property type="term" value="P:folic acid-containing compound biosynthetic process"/>
    <property type="evidence" value="ECO:0007669"/>
    <property type="project" value="TreeGrafter"/>
</dbReference>
<gene>
    <name evidence="3" type="ORF">Ahy_B05g078044</name>
</gene>
<protein>
    <recommendedName>
        <fullName evidence="1">5-formyltetrahydrofolate cyclo-ligase</fullName>
        <ecNumber evidence="1">6.3.3.2</ecNumber>
    </recommendedName>
</protein>
<dbReference type="EC" id="6.3.3.2" evidence="1"/>
<dbReference type="GO" id="GO:0005739">
    <property type="term" value="C:mitochondrion"/>
    <property type="evidence" value="ECO:0007669"/>
    <property type="project" value="TreeGrafter"/>
</dbReference>
<dbReference type="PANTHER" id="PTHR23407">
    <property type="entry name" value="ATPASE INHIBITOR/5-FORMYLTETRAHYDROFOLATE CYCLO-LIGASE"/>
    <property type="match status" value="1"/>
</dbReference>
<dbReference type="Gene3D" id="3.40.50.10420">
    <property type="entry name" value="NagB/RpiA/CoA transferase-like"/>
    <property type="match status" value="1"/>
</dbReference>
<reference evidence="3 4" key="1">
    <citation type="submission" date="2019-01" db="EMBL/GenBank/DDBJ databases">
        <title>Sequencing of cultivated peanut Arachis hypogaea provides insights into genome evolution and oil improvement.</title>
        <authorList>
            <person name="Chen X."/>
        </authorList>
    </citation>
    <scope>NUCLEOTIDE SEQUENCE [LARGE SCALE GENOMIC DNA]</scope>
    <source>
        <strain evidence="4">cv. Fuhuasheng</strain>
        <tissue evidence="3">Leaves</tissue>
    </source>
</reference>
<keyword evidence="1" id="KW-0479">Metal-binding</keyword>
<feature type="region of interest" description="Disordered" evidence="2">
    <location>
        <begin position="31"/>
        <end position="50"/>
    </location>
</feature>
<dbReference type="GO" id="GO:0035999">
    <property type="term" value="P:tetrahydrofolate interconversion"/>
    <property type="evidence" value="ECO:0007669"/>
    <property type="project" value="TreeGrafter"/>
</dbReference>
<dbReference type="Proteomes" id="UP000289738">
    <property type="component" value="Chromosome B05"/>
</dbReference>
<dbReference type="GO" id="GO:0030272">
    <property type="term" value="F:5-formyltetrahydrofolate cyclo-ligase activity"/>
    <property type="evidence" value="ECO:0007669"/>
    <property type="project" value="UniProtKB-EC"/>
</dbReference>
<dbReference type="AlphaFoldDB" id="A0A444Z659"/>
<keyword evidence="1" id="KW-0460">Magnesium</keyword>